<sequence>MNNNKINLFIFIIFYFPLIINSFLCAFGCREFPPQQIVSSSQFRSFIMPRGVRCNEYFGCCIGNCEIDNSLTSTTDDPNTTTTNITITDTILLNNKFIQNTTLMDVEQNTTKSTIITTGGFILLTDDNNNINTTVSSVSNTSLSTLIPQSSSEIINKINQKNKIISKDSTENVEKQERSILADDISDNSSQSIEERDNDEKIEGNKNIPNILENTKQLDNKQIIPSRLLIYAVQRNSNYVEEDFEAKSVSSTDKTKSKEDKTSLENSKLRRKRGKKNKKLLDNYFSDEINKLNNPIENAQKQLQQTNSAISDVLSQQAKQINIPIPNTPNIIFTSDQGNITLQRGPGFISVETSMGQHK</sequence>
<dbReference type="WBParaSite" id="MhA1_Contig2038.frz3.gene2">
    <property type="protein sequence ID" value="MhA1_Contig2038.frz3.gene2"/>
    <property type="gene ID" value="MhA1_Contig2038.frz3.gene2"/>
</dbReference>
<organism evidence="4 5">
    <name type="scientific">Meloidogyne hapla</name>
    <name type="common">Root-knot nematode worm</name>
    <dbReference type="NCBI Taxonomy" id="6305"/>
    <lineage>
        <taxon>Eukaryota</taxon>
        <taxon>Metazoa</taxon>
        <taxon>Ecdysozoa</taxon>
        <taxon>Nematoda</taxon>
        <taxon>Chromadorea</taxon>
        <taxon>Rhabditida</taxon>
        <taxon>Tylenchina</taxon>
        <taxon>Tylenchomorpha</taxon>
        <taxon>Tylenchoidea</taxon>
        <taxon>Meloidogynidae</taxon>
        <taxon>Meloidogyninae</taxon>
        <taxon>Meloidogyne</taxon>
    </lineage>
</organism>
<feature type="coiled-coil region" evidence="1">
    <location>
        <begin position="289"/>
        <end position="316"/>
    </location>
</feature>
<name>A0A1I8BDW4_MELHA</name>
<proteinExistence type="predicted"/>
<feature type="region of interest" description="Disordered" evidence="2">
    <location>
        <begin position="181"/>
        <end position="207"/>
    </location>
</feature>
<feature type="region of interest" description="Disordered" evidence="2">
    <location>
        <begin position="248"/>
        <end position="275"/>
    </location>
</feature>
<evidence type="ECO:0000313" key="4">
    <source>
        <dbReference type="Proteomes" id="UP000095281"/>
    </source>
</evidence>
<evidence type="ECO:0000313" key="5">
    <source>
        <dbReference type="WBParaSite" id="MhA1_Contig2038.frz3.gene2"/>
    </source>
</evidence>
<keyword evidence="1" id="KW-0175">Coiled coil</keyword>
<feature type="compositionally biased region" description="Basic and acidic residues" evidence="2">
    <location>
        <begin position="193"/>
        <end position="204"/>
    </location>
</feature>
<evidence type="ECO:0000256" key="1">
    <source>
        <dbReference type="SAM" id="Coils"/>
    </source>
</evidence>
<evidence type="ECO:0000256" key="2">
    <source>
        <dbReference type="SAM" id="MobiDB-lite"/>
    </source>
</evidence>
<keyword evidence="4" id="KW-1185">Reference proteome</keyword>
<evidence type="ECO:0000256" key="3">
    <source>
        <dbReference type="SAM" id="Phobius"/>
    </source>
</evidence>
<feature type="compositionally biased region" description="Basic and acidic residues" evidence="2">
    <location>
        <begin position="253"/>
        <end position="263"/>
    </location>
</feature>
<accession>A0A1I8BDW4</accession>
<reference evidence="5" key="1">
    <citation type="submission" date="2016-11" db="UniProtKB">
        <authorList>
            <consortium name="WormBaseParasite"/>
        </authorList>
    </citation>
    <scope>IDENTIFICATION</scope>
</reference>
<feature type="transmembrane region" description="Helical" evidence="3">
    <location>
        <begin position="6"/>
        <end position="27"/>
    </location>
</feature>
<dbReference type="Proteomes" id="UP000095281">
    <property type="component" value="Unplaced"/>
</dbReference>
<keyword evidence="3" id="KW-0472">Membrane</keyword>
<keyword evidence="3" id="KW-1133">Transmembrane helix</keyword>
<dbReference type="AlphaFoldDB" id="A0A1I8BDW4"/>
<protein>
    <submittedName>
        <fullName evidence="5">Uncharacterized protein</fullName>
    </submittedName>
</protein>
<keyword evidence="3" id="KW-0812">Transmembrane</keyword>